<reference evidence="1 2" key="1">
    <citation type="submission" date="2020-08" db="EMBL/GenBank/DDBJ databases">
        <title>Plant Genome Project.</title>
        <authorList>
            <person name="Zhang R.-G."/>
        </authorList>
    </citation>
    <scope>NUCLEOTIDE SEQUENCE [LARGE SCALE GENOMIC DNA]</scope>
    <source>
        <tissue evidence="1">Rhizome</tissue>
    </source>
</reference>
<dbReference type="GO" id="GO:1900150">
    <property type="term" value="P:regulation of defense response to fungus"/>
    <property type="evidence" value="ECO:0007669"/>
    <property type="project" value="InterPro"/>
</dbReference>
<comment type="caution">
    <text evidence="1">The sequence shown here is derived from an EMBL/GenBank/DDBJ whole genome shotgun (WGS) entry which is preliminary data.</text>
</comment>
<proteinExistence type="predicted"/>
<keyword evidence="2" id="KW-1185">Reference proteome</keyword>
<dbReference type="Proteomes" id="UP000734854">
    <property type="component" value="Unassembled WGS sequence"/>
</dbReference>
<dbReference type="PANTHER" id="PTHR31105">
    <property type="entry name" value="EXTRA-LARGE G-PROTEIN-LIKE"/>
    <property type="match status" value="1"/>
</dbReference>
<dbReference type="InterPro" id="IPR040244">
    <property type="entry name" value="EDR4-like"/>
</dbReference>
<organism evidence="1 2">
    <name type="scientific">Zingiber officinale</name>
    <name type="common">Ginger</name>
    <name type="synonym">Amomum zingiber</name>
    <dbReference type="NCBI Taxonomy" id="94328"/>
    <lineage>
        <taxon>Eukaryota</taxon>
        <taxon>Viridiplantae</taxon>
        <taxon>Streptophyta</taxon>
        <taxon>Embryophyta</taxon>
        <taxon>Tracheophyta</taxon>
        <taxon>Spermatophyta</taxon>
        <taxon>Magnoliopsida</taxon>
        <taxon>Liliopsida</taxon>
        <taxon>Zingiberales</taxon>
        <taxon>Zingiberaceae</taxon>
        <taxon>Zingiber</taxon>
    </lineage>
</organism>
<protein>
    <submittedName>
        <fullName evidence="1">Uncharacterized protein</fullName>
    </submittedName>
</protein>
<evidence type="ECO:0000313" key="1">
    <source>
        <dbReference type="EMBL" id="KAG6518650.1"/>
    </source>
</evidence>
<dbReference type="EMBL" id="JACMSC010000006">
    <property type="protein sequence ID" value="KAG6518650.1"/>
    <property type="molecule type" value="Genomic_DNA"/>
</dbReference>
<accession>A0A8J5HJQ6</accession>
<sequence>MRMYPANLSQDEVQQRAVKSSDSCFAGLIKKSFWPFNQSLGHSGSRVSVNGYPISDHSTKKAEKLAGSIAPGNYRYNYRAGFWGVIGHQCLGMIPIKFNYPMPKNCAGGDTDIVMNGRELHPKGLELLVGRGLPTTRGAWCPQAMVQRQSAYVELVDYFQGRIQELEVDWPDLELV</sequence>
<gene>
    <name evidence="1" type="ORF">ZIOFF_022130</name>
</gene>
<dbReference type="PANTHER" id="PTHR31105:SF42">
    <property type="entry name" value="OS02G0258300 PROTEIN"/>
    <property type="match status" value="1"/>
</dbReference>
<name>A0A8J5HJQ6_ZINOF</name>
<dbReference type="AlphaFoldDB" id="A0A8J5HJQ6"/>
<evidence type="ECO:0000313" key="2">
    <source>
        <dbReference type="Proteomes" id="UP000734854"/>
    </source>
</evidence>